<dbReference type="EMBL" id="ML987196">
    <property type="protein sequence ID" value="KAF2248581.1"/>
    <property type="molecule type" value="Genomic_DNA"/>
</dbReference>
<dbReference type="RefSeq" id="XP_033683585.1">
    <property type="nucleotide sequence ID" value="XM_033822280.1"/>
</dbReference>
<proteinExistence type="predicted"/>
<accession>A0A6A6IDW0</accession>
<organism evidence="2 3">
    <name type="scientific">Trematosphaeria pertusa</name>
    <dbReference type="NCBI Taxonomy" id="390896"/>
    <lineage>
        <taxon>Eukaryota</taxon>
        <taxon>Fungi</taxon>
        <taxon>Dikarya</taxon>
        <taxon>Ascomycota</taxon>
        <taxon>Pezizomycotina</taxon>
        <taxon>Dothideomycetes</taxon>
        <taxon>Pleosporomycetidae</taxon>
        <taxon>Pleosporales</taxon>
        <taxon>Massarineae</taxon>
        <taxon>Trematosphaeriaceae</taxon>
        <taxon>Trematosphaeria</taxon>
    </lineage>
</organism>
<sequence length="224" mass="24881">MHWIRAALSVLDAVTISRNRFILAIEVTSPIPHTTPGTATLRCQLCLTAPQERQISSRFDPRYTKQRQQEGQQERDQKGAGASLVLHCGGHVYADAPHVLVHDSVHWEADGYLDIRPICMARSSIPAETQETQETQQPIAAMCRPLTDDPRQSFLLVAGTHLQHHILSSRSPRRSTISRVGTHCDPADPQVGHYNDPSRCNGLLRETSNAVLVLPRAARIVEPL</sequence>
<name>A0A6A6IDW0_9PLEO</name>
<gene>
    <name evidence="2" type="ORF">BU26DRAFT_338387</name>
</gene>
<evidence type="ECO:0000313" key="3">
    <source>
        <dbReference type="Proteomes" id="UP000800094"/>
    </source>
</evidence>
<dbReference type="AlphaFoldDB" id="A0A6A6IDW0"/>
<dbReference type="GeneID" id="54575610"/>
<feature type="region of interest" description="Disordered" evidence="1">
    <location>
        <begin position="57"/>
        <end position="80"/>
    </location>
</feature>
<keyword evidence="3" id="KW-1185">Reference proteome</keyword>
<reference evidence="2" key="1">
    <citation type="journal article" date="2020" name="Stud. Mycol.">
        <title>101 Dothideomycetes genomes: a test case for predicting lifestyles and emergence of pathogens.</title>
        <authorList>
            <person name="Haridas S."/>
            <person name="Albert R."/>
            <person name="Binder M."/>
            <person name="Bloem J."/>
            <person name="Labutti K."/>
            <person name="Salamov A."/>
            <person name="Andreopoulos B."/>
            <person name="Baker S."/>
            <person name="Barry K."/>
            <person name="Bills G."/>
            <person name="Bluhm B."/>
            <person name="Cannon C."/>
            <person name="Castanera R."/>
            <person name="Culley D."/>
            <person name="Daum C."/>
            <person name="Ezra D."/>
            <person name="Gonzalez J."/>
            <person name="Henrissat B."/>
            <person name="Kuo A."/>
            <person name="Liang C."/>
            <person name="Lipzen A."/>
            <person name="Lutzoni F."/>
            <person name="Magnuson J."/>
            <person name="Mondo S."/>
            <person name="Nolan M."/>
            <person name="Ohm R."/>
            <person name="Pangilinan J."/>
            <person name="Park H.-J."/>
            <person name="Ramirez L."/>
            <person name="Alfaro M."/>
            <person name="Sun H."/>
            <person name="Tritt A."/>
            <person name="Yoshinaga Y."/>
            <person name="Zwiers L.-H."/>
            <person name="Turgeon B."/>
            <person name="Goodwin S."/>
            <person name="Spatafora J."/>
            <person name="Crous P."/>
            <person name="Grigoriev I."/>
        </authorList>
    </citation>
    <scope>NUCLEOTIDE SEQUENCE</scope>
    <source>
        <strain evidence="2">CBS 122368</strain>
    </source>
</reference>
<protein>
    <submittedName>
        <fullName evidence="2">Uncharacterized protein</fullName>
    </submittedName>
</protein>
<dbReference type="Proteomes" id="UP000800094">
    <property type="component" value="Unassembled WGS sequence"/>
</dbReference>
<evidence type="ECO:0000313" key="2">
    <source>
        <dbReference type="EMBL" id="KAF2248581.1"/>
    </source>
</evidence>
<evidence type="ECO:0000256" key="1">
    <source>
        <dbReference type="SAM" id="MobiDB-lite"/>
    </source>
</evidence>